<dbReference type="Gene3D" id="3.30.420.40">
    <property type="match status" value="3"/>
</dbReference>
<comment type="caution">
    <text evidence="3">The sequence shown here is derived from an EMBL/GenBank/DDBJ whole genome shotgun (WGS) entry which is preliminary data.</text>
</comment>
<organism evidence="3 4">
    <name type="scientific">Mycena venus</name>
    <dbReference type="NCBI Taxonomy" id="2733690"/>
    <lineage>
        <taxon>Eukaryota</taxon>
        <taxon>Fungi</taxon>
        <taxon>Dikarya</taxon>
        <taxon>Basidiomycota</taxon>
        <taxon>Agaricomycotina</taxon>
        <taxon>Agaricomycetes</taxon>
        <taxon>Agaricomycetidae</taxon>
        <taxon>Agaricales</taxon>
        <taxon>Marasmiineae</taxon>
        <taxon>Mycenaceae</taxon>
        <taxon>Mycena</taxon>
    </lineage>
</organism>
<dbReference type="Gene3D" id="2.60.34.10">
    <property type="entry name" value="Substrate Binding Domain Of DNAk, Chain A, domain 1"/>
    <property type="match status" value="1"/>
</dbReference>
<proteinExistence type="predicted"/>
<dbReference type="GO" id="GO:0005524">
    <property type="term" value="F:ATP binding"/>
    <property type="evidence" value="ECO:0007669"/>
    <property type="project" value="UniProtKB-KW"/>
</dbReference>
<dbReference type="AlphaFoldDB" id="A0A8H6YYP1"/>
<dbReference type="Proteomes" id="UP000620124">
    <property type="component" value="Unassembled WGS sequence"/>
</dbReference>
<sequence length="371" mass="40298">MSSESSGSSTPPQSRTVWVRSLAMGVRHHVLVFDLGGQTLDVSLLAIEEGIFELMASAGDMHLGGKILTPGSSILCASFYACTKRQASIEIDTLFESIDIKTTLTHTRFEVLCEDLFLRTLRPIEQVLRDSKIEKSDLYEVVLIGGSTHIPRIAALVSAFFPNQPLTTHIDPDEAAARGAAIQAAILTDTSAMSNMRLLTFDVAPLFLGVETADGLVAPIIKRNTTLPTRKSRTFSTVVDGQSGVRIRVYEGERAHAEDNRLLGTLELEAIPAAPRGVSQIEVTFDIDIDANGVLIFSATETTTGKKGSITITEECRASSAEEISRMVDEAERHQAEDEAVAASSTDTLEWYTDSQRNGGKSARRILMNQI</sequence>
<evidence type="ECO:0000256" key="1">
    <source>
        <dbReference type="ARBA" id="ARBA00022741"/>
    </source>
</evidence>
<dbReference type="InterPro" id="IPR029047">
    <property type="entry name" value="HSP70_peptide-bd_sf"/>
</dbReference>
<evidence type="ECO:0000313" key="4">
    <source>
        <dbReference type="Proteomes" id="UP000620124"/>
    </source>
</evidence>
<reference evidence="3" key="1">
    <citation type="submission" date="2020-05" db="EMBL/GenBank/DDBJ databases">
        <title>Mycena genomes resolve the evolution of fungal bioluminescence.</title>
        <authorList>
            <person name="Tsai I.J."/>
        </authorList>
    </citation>
    <scope>NUCLEOTIDE SEQUENCE</scope>
    <source>
        <strain evidence="3">CCC161011</strain>
    </source>
</reference>
<keyword evidence="2" id="KW-0067">ATP-binding</keyword>
<dbReference type="InterPro" id="IPR043129">
    <property type="entry name" value="ATPase_NBD"/>
</dbReference>
<dbReference type="Pfam" id="PF00012">
    <property type="entry name" value="HSP70"/>
    <property type="match status" value="2"/>
</dbReference>
<dbReference type="InterPro" id="IPR018181">
    <property type="entry name" value="Heat_shock_70_CS"/>
</dbReference>
<keyword evidence="3" id="KW-0346">Stress response</keyword>
<evidence type="ECO:0000256" key="2">
    <source>
        <dbReference type="ARBA" id="ARBA00022840"/>
    </source>
</evidence>
<dbReference type="OrthoDB" id="2401965at2759"/>
<keyword evidence="4" id="KW-1185">Reference proteome</keyword>
<protein>
    <submittedName>
        <fullName evidence="3">Heat shock protein hss1</fullName>
    </submittedName>
</protein>
<gene>
    <name evidence="3" type="ORF">MVEN_00276100</name>
</gene>
<keyword evidence="1" id="KW-0547">Nucleotide-binding</keyword>
<dbReference type="PROSITE" id="PS01036">
    <property type="entry name" value="HSP70_3"/>
    <property type="match status" value="1"/>
</dbReference>
<dbReference type="GO" id="GO:0140662">
    <property type="term" value="F:ATP-dependent protein folding chaperone"/>
    <property type="evidence" value="ECO:0007669"/>
    <property type="project" value="InterPro"/>
</dbReference>
<dbReference type="PRINTS" id="PR00301">
    <property type="entry name" value="HEATSHOCK70"/>
</dbReference>
<evidence type="ECO:0000313" key="3">
    <source>
        <dbReference type="EMBL" id="KAF7369465.1"/>
    </source>
</evidence>
<name>A0A8H6YYP1_9AGAR</name>
<accession>A0A8H6YYP1</accession>
<dbReference type="Gene3D" id="3.90.640.10">
    <property type="entry name" value="Actin, Chain A, domain 4"/>
    <property type="match status" value="1"/>
</dbReference>
<dbReference type="SUPFAM" id="SSF100920">
    <property type="entry name" value="Heat shock protein 70kD (HSP70), peptide-binding domain"/>
    <property type="match status" value="1"/>
</dbReference>
<dbReference type="EMBL" id="JACAZI010000002">
    <property type="protein sequence ID" value="KAF7369465.1"/>
    <property type="molecule type" value="Genomic_DNA"/>
</dbReference>
<dbReference type="PANTHER" id="PTHR19375">
    <property type="entry name" value="HEAT SHOCK PROTEIN 70KDA"/>
    <property type="match status" value="1"/>
</dbReference>
<dbReference type="InterPro" id="IPR013126">
    <property type="entry name" value="Hsp_70_fam"/>
</dbReference>
<dbReference type="SUPFAM" id="SSF53067">
    <property type="entry name" value="Actin-like ATPase domain"/>
    <property type="match status" value="1"/>
</dbReference>